<name>A0ACC3T2C2_LIPKO</name>
<evidence type="ECO:0000313" key="2">
    <source>
        <dbReference type="Proteomes" id="UP001433508"/>
    </source>
</evidence>
<proteinExistence type="predicted"/>
<organism evidence="1 2">
    <name type="scientific">Lipomyces kononenkoae</name>
    <name type="common">Yeast</name>
    <dbReference type="NCBI Taxonomy" id="34357"/>
    <lineage>
        <taxon>Eukaryota</taxon>
        <taxon>Fungi</taxon>
        <taxon>Dikarya</taxon>
        <taxon>Ascomycota</taxon>
        <taxon>Saccharomycotina</taxon>
        <taxon>Lipomycetes</taxon>
        <taxon>Lipomycetales</taxon>
        <taxon>Lipomycetaceae</taxon>
        <taxon>Lipomyces</taxon>
    </lineage>
</organism>
<reference evidence="2" key="1">
    <citation type="journal article" date="2024" name="Front. Bioeng. Biotechnol.">
        <title>Genome-scale model development and genomic sequencing of the oleaginous clade Lipomyces.</title>
        <authorList>
            <person name="Czajka J.J."/>
            <person name="Han Y."/>
            <person name="Kim J."/>
            <person name="Mondo S.J."/>
            <person name="Hofstad B.A."/>
            <person name="Robles A."/>
            <person name="Haridas S."/>
            <person name="Riley R."/>
            <person name="LaButti K."/>
            <person name="Pangilinan J."/>
            <person name="Andreopoulos W."/>
            <person name="Lipzen A."/>
            <person name="Yan J."/>
            <person name="Wang M."/>
            <person name="Ng V."/>
            <person name="Grigoriev I.V."/>
            <person name="Spatafora J.W."/>
            <person name="Magnuson J.K."/>
            <person name="Baker S.E."/>
            <person name="Pomraning K.R."/>
        </authorList>
    </citation>
    <scope>NUCLEOTIDE SEQUENCE [LARGE SCALE GENOMIC DNA]</scope>
    <source>
        <strain evidence="2">CBS 7786</strain>
    </source>
</reference>
<protein>
    <submittedName>
        <fullName evidence="1">Uncharacterized protein</fullName>
    </submittedName>
</protein>
<keyword evidence="2" id="KW-1185">Reference proteome</keyword>
<evidence type="ECO:0000313" key="1">
    <source>
        <dbReference type="EMBL" id="KAK9237202.1"/>
    </source>
</evidence>
<comment type="caution">
    <text evidence="1">The sequence shown here is derived from an EMBL/GenBank/DDBJ whole genome shotgun (WGS) entry which is preliminary data.</text>
</comment>
<sequence length="150" mass="16740">MAQFATGTSRRGLDLELDSCIFRNSPKVICEDAAESGVSAFPVSRVVISLRPRNFSQRFPSFDHSIAAIVTITLTTFIAILNVKTNAWLTGFFLIIEILALLALLALGFTHTEKAQIEEVGENGPVQKKRRQFSRRNANQCDIKMKVVER</sequence>
<dbReference type="Proteomes" id="UP001433508">
    <property type="component" value="Unassembled WGS sequence"/>
</dbReference>
<accession>A0ACC3T2C2</accession>
<gene>
    <name evidence="1" type="ORF">V1525DRAFT_388698</name>
</gene>
<dbReference type="EMBL" id="MU971372">
    <property type="protein sequence ID" value="KAK9237202.1"/>
    <property type="molecule type" value="Genomic_DNA"/>
</dbReference>